<proteinExistence type="predicted"/>
<evidence type="ECO:0000313" key="3">
    <source>
        <dbReference type="Proteomes" id="UP000326169"/>
    </source>
</evidence>
<dbReference type="PANTHER" id="PTHR39963">
    <property type="entry name" value="SLL0983 PROTEIN"/>
    <property type="match status" value="1"/>
</dbReference>
<organism evidence="2 3">
    <name type="scientific">Limnospira platensis NIES-46</name>
    <dbReference type="NCBI Taxonomy" id="1236695"/>
    <lineage>
        <taxon>Bacteria</taxon>
        <taxon>Bacillati</taxon>
        <taxon>Cyanobacteriota</taxon>
        <taxon>Cyanophyceae</taxon>
        <taxon>Oscillatoriophycideae</taxon>
        <taxon>Oscillatoriales</taxon>
        <taxon>Sirenicapillariaceae</taxon>
        <taxon>Limnospira</taxon>
    </lineage>
</organism>
<dbReference type="Pfam" id="PF05430">
    <property type="entry name" value="Methyltransf_30"/>
    <property type="match status" value="1"/>
</dbReference>
<dbReference type="InterPro" id="IPR029063">
    <property type="entry name" value="SAM-dependent_MTases_sf"/>
</dbReference>
<gene>
    <name evidence="2" type="ORF">NIES46_02300</name>
</gene>
<sequence>MITRDTQPLKMMSSLQDLPLQPTEDGSFTFFSPEFGEAFHSRFGAKGEAQSKFVEPLNLAAKATAPRLKILDICYGLGYNTAAALAAIWEVNPNCQVEMIGLELDQGVPQRAIAQGLLNDYPLPIPEYLKTLGTQLQITSHNLQGKLLIGDARETLKQVYDSGFQADAICLDPFSPPTCPGLWTVEFLAMVAQCLKPDGGRLATYSCAAAVRTALMMAGLAIASSTPFGRRAPGTIASWDGVGLPPLTEKELEQLNTRAAIPYRDPNLGDRHQSIIERRQTEQAGSPLEPSSHWKKRWISATIDNQ</sequence>
<accession>A0A5M3SYU6</accession>
<feature type="domain" description="MnmC-like methyltransferase" evidence="1">
    <location>
        <begin position="113"/>
        <end position="238"/>
    </location>
</feature>
<evidence type="ECO:0000313" key="2">
    <source>
        <dbReference type="EMBL" id="GCE92194.1"/>
    </source>
</evidence>
<name>A0A5M3SYU6_LIMPL</name>
<comment type="caution">
    <text evidence="2">The sequence shown here is derived from an EMBL/GenBank/DDBJ whole genome shotgun (WGS) entry which is preliminary data.</text>
</comment>
<dbReference type="SUPFAM" id="SSF53335">
    <property type="entry name" value="S-adenosyl-L-methionine-dependent methyltransferases"/>
    <property type="match status" value="1"/>
</dbReference>
<dbReference type="Proteomes" id="UP000326169">
    <property type="component" value="Unassembled WGS sequence"/>
</dbReference>
<keyword evidence="3" id="KW-1185">Reference proteome</keyword>
<dbReference type="RefSeq" id="WP_006618475.1">
    <property type="nucleotide sequence ID" value="NZ_BIMW01000004.1"/>
</dbReference>
<dbReference type="GeneID" id="301681206"/>
<evidence type="ECO:0000259" key="1">
    <source>
        <dbReference type="Pfam" id="PF05430"/>
    </source>
</evidence>
<reference evidence="2 3" key="1">
    <citation type="journal article" date="2019" name="J Genomics">
        <title>The Draft Genome of a Hydrogen-producing Cyanobacterium, Arthrospira platensis NIES-46.</title>
        <authorList>
            <person name="Suzuki S."/>
            <person name="Yamaguchi H."/>
            <person name="Kawachi M."/>
        </authorList>
    </citation>
    <scope>NUCLEOTIDE SEQUENCE [LARGE SCALE GENOMIC DNA]</scope>
    <source>
        <strain evidence="2 3">NIES-46</strain>
    </source>
</reference>
<dbReference type="InterPro" id="IPR008471">
    <property type="entry name" value="MnmC-like_methylTransf"/>
</dbReference>
<dbReference type="EMBL" id="BIMW01000004">
    <property type="protein sequence ID" value="GCE92194.1"/>
    <property type="molecule type" value="Genomic_DNA"/>
</dbReference>
<protein>
    <recommendedName>
        <fullName evidence="1">MnmC-like methyltransferase domain-containing protein</fullName>
    </recommendedName>
</protein>
<dbReference type="Gene3D" id="3.40.50.150">
    <property type="entry name" value="Vaccinia Virus protein VP39"/>
    <property type="match status" value="1"/>
</dbReference>
<dbReference type="PANTHER" id="PTHR39963:SF1">
    <property type="entry name" value="MNMC-LIKE METHYLTRANSFERASE DOMAIN-CONTAINING PROTEIN"/>
    <property type="match status" value="1"/>
</dbReference>